<reference evidence="1" key="1">
    <citation type="submission" date="2017-01" db="EMBL/GenBank/DDBJ databases">
        <authorList>
            <person name="Poblete-Castro I."/>
        </authorList>
    </citation>
    <scope>NUCLEOTIDE SEQUENCE [LARGE SCALE GENOMIC DNA]</scope>
    <source>
        <strain evidence="1">MT1</strain>
    </source>
</reference>
<comment type="caution">
    <text evidence="1">The sequence shown here is derived from an EMBL/GenBank/DDBJ whole genome shotgun (WGS) entry which is preliminary data.</text>
</comment>
<accession>A0A1Q9WYG1</accession>
<evidence type="ECO:0008006" key="3">
    <source>
        <dbReference type="Google" id="ProtNLM"/>
    </source>
</evidence>
<sequence>MAAISERKAIRVRLQLARGTRDLALFNFAIDSKLRSCDLARRRVTHGQGTFQARMPKIY</sequence>
<proteinExistence type="predicted"/>
<keyword evidence="2" id="KW-1185">Reference proteome</keyword>
<gene>
    <name evidence="1" type="ORF">BVK86_11080</name>
</gene>
<dbReference type="AlphaFoldDB" id="A0A1Q9WYG1"/>
<name>A0A1Q9WYG1_PSERE</name>
<evidence type="ECO:0000313" key="2">
    <source>
        <dbReference type="Proteomes" id="UP000186756"/>
    </source>
</evidence>
<protein>
    <recommendedName>
        <fullName evidence="3">Integrase</fullName>
    </recommendedName>
</protein>
<dbReference type="Proteomes" id="UP000186756">
    <property type="component" value="Unassembled WGS sequence"/>
</dbReference>
<evidence type="ECO:0000313" key="1">
    <source>
        <dbReference type="EMBL" id="OLU03816.1"/>
    </source>
</evidence>
<organism evidence="1 2">
    <name type="scientific">Pseudomonas reinekei</name>
    <dbReference type="NCBI Taxonomy" id="395598"/>
    <lineage>
        <taxon>Bacteria</taxon>
        <taxon>Pseudomonadati</taxon>
        <taxon>Pseudomonadota</taxon>
        <taxon>Gammaproteobacteria</taxon>
        <taxon>Pseudomonadales</taxon>
        <taxon>Pseudomonadaceae</taxon>
        <taxon>Pseudomonas</taxon>
    </lineage>
</organism>
<dbReference type="EMBL" id="MSTQ01000005">
    <property type="protein sequence ID" value="OLU03816.1"/>
    <property type="molecule type" value="Genomic_DNA"/>
</dbReference>